<dbReference type="Gene3D" id="3.30.70.330">
    <property type="match status" value="1"/>
</dbReference>
<keyword evidence="4" id="KW-1185">Reference proteome</keyword>
<dbReference type="SUPFAM" id="SSF54928">
    <property type="entry name" value="RNA-binding domain, RBD"/>
    <property type="match status" value="1"/>
</dbReference>
<feature type="region of interest" description="Disordered" evidence="2">
    <location>
        <begin position="752"/>
        <end position="827"/>
    </location>
</feature>
<reference evidence="5" key="1">
    <citation type="submission" date="2025-08" db="UniProtKB">
        <authorList>
            <consortium name="RefSeq"/>
        </authorList>
    </citation>
    <scope>IDENTIFICATION</scope>
    <source>
        <tissue evidence="5">Spleen</tissue>
    </source>
</reference>
<dbReference type="KEGG" id="pcw:110200031"/>
<keyword evidence="1" id="KW-0694">RNA-binding</keyword>
<dbReference type="Proteomes" id="UP000515140">
    <property type="component" value="Unplaced"/>
</dbReference>
<evidence type="ECO:0000313" key="5">
    <source>
        <dbReference type="RefSeq" id="XP_020830781.1"/>
    </source>
</evidence>
<feature type="region of interest" description="Disordered" evidence="2">
    <location>
        <begin position="301"/>
        <end position="368"/>
    </location>
</feature>
<dbReference type="InterPro" id="IPR000504">
    <property type="entry name" value="RRM_dom"/>
</dbReference>
<dbReference type="PANTHER" id="PTHR12484:SF1">
    <property type="entry name" value="A-KINASE ANCHOR PROTEIN 17B"/>
    <property type="match status" value="1"/>
</dbReference>
<dbReference type="GO" id="GO:0003723">
    <property type="term" value="F:RNA binding"/>
    <property type="evidence" value="ECO:0007669"/>
    <property type="project" value="UniProtKB-UniRule"/>
</dbReference>
<evidence type="ECO:0000259" key="3">
    <source>
        <dbReference type="PROSITE" id="PS50102"/>
    </source>
</evidence>
<name>A0A6P5JI64_PHACI</name>
<evidence type="ECO:0000256" key="1">
    <source>
        <dbReference type="PROSITE-ProRule" id="PRU00176"/>
    </source>
</evidence>
<dbReference type="GeneID" id="110200031"/>
<dbReference type="CDD" id="cd12264">
    <property type="entry name" value="RRM_AKAP17A"/>
    <property type="match status" value="1"/>
</dbReference>
<sequence>MQHFPSSAKKGERSIEDTMTVSIVYDNSEAMELCAAQHLYLKPIARLTINVMLPEDVTYTRSFSNWEILDQLKNLICPDQFSTVRLSKSTKDFIRFEGEAETRSLGQILKAKLHGKIIRLNGLKNGLKIVATDAWLDFPSQQEWELASQKNKAASDELLKQNLNESPDSIYFQGLPCKWFASKGSSGEKPCEEILRVVFESFGKIKNIDIPMLDPYREVMATGTFNHCTLGSLQTFEAFIQYQEYADFVKAMESLRGMKLMLKGEDGKALACNIKVMFDTTQHFSEGAIRKRNQERLKLQELEQERKREKKREEAERKRKDDEKKLREKKRKTKIKKKEQKQKPKEEKRPKKKAKAEECGKVNNQEVENPKPEEACVLEYEVKTLKKEEPNPPNLLCQEAKKKTSKKKSVKCERTLIPQSKKRNDLSESSCHLEKTLPDDPAEGEGTDKLIPDTCKHSFVSHLNSLQITIKQDLSQAVHSVEEEDEEDDDDEEEDWHLSNKPSNPRLRKEGYRRKQKIYETDEFIHYLLNYYQPPQYARVYEDTKDAMSKSWWRREVHDNGNGFQINLNQSDHHISQNGQKVGWTPKDDQQWKLAREEWEPRPRKAINTSRAEEFAKTVEHHYIDPGNEAADLVSNVGGKQCPWQNSHIGPMKDYKYKSKRKSSSQSKFAGFSYEVTDFLEEISSDSDCFNETLSEESEQQSSSPNAGRLVKVMEGSDYYTEIVAFDQEKKCSQCGMCPKLKPIDLTKPLRSKLKKTVKRSRNELKCPGPKGECETNGVEENTRKKKKKPFVEDRLDEDNCPAPDPSSLRSLKKPEKKRSKTMESKMKCKASCMPIASSQSVDVPLVQGLSEDMSDPWKLKSDQDIGISNRWVKWKEGTPNSNDCLASCDSPDPLASENGFKKRSSVFKLKSF</sequence>
<feature type="compositionally biased region" description="Basic residues" evidence="2">
    <location>
        <begin position="811"/>
        <end position="820"/>
    </location>
</feature>
<dbReference type="PROSITE" id="PS50102">
    <property type="entry name" value="RRM"/>
    <property type="match status" value="1"/>
</dbReference>
<feature type="compositionally biased region" description="Basic and acidic residues" evidence="2">
    <location>
        <begin position="422"/>
        <end position="438"/>
    </location>
</feature>
<protein>
    <submittedName>
        <fullName evidence="5">A-kinase anchor protein 17B isoform X1</fullName>
    </submittedName>
</protein>
<dbReference type="InterPro" id="IPR012677">
    <property type="entry name" value="Nucleotide-bd_a/b_plait_sf"/>
</dbReference>
<dbReference type="Pfam" id="PF25015">
    <property type="entry name" value="RBD_AKAP-17A"/>
    <property type="match status" value="1"/>
</dbReference>
<dbReference type="InterPro" id="IPR035979">
    <property type="entry name" value="RBD_domain_sf"/>
</dbReference>
<dbReference type="RefSeq" id="XP_020830781.1">
    <property type="nucleotide sequence ID" value="XM_020975122.1"/>
</dbReference>
<dbReference type="PANTHER" id="PTHR12484">
    <property type="entry name" value="B-LYMPHOCYTE ANTIGEN-RELATED"/>
    <property type="match status" value="1"/>
</dbReference>
<feature type="domain" description="RRM" evidence="3">
    <location>
        <begin position="168"/>
        <end position="270"/>
    </location>
</feature>
<dbReference type="AlphaFoldDB" id="A0A6P5JI64"/>
<gene>
    <name evidence="5" type="primary">LOC110200031</name>
</gene>
<dbReference type="InParanoid" id="A0A6P5JI64"/>
<feature type="compositionally biased region" description="Basic and acidic residues" evidence="2">
    <location>
        <begin position="341"/>
        <end position="360"/>
    </location>
</feature>
<accession>A0A6P5JI64</accession>
<feature type="region of interest" description="Disordered" evidence="2">
    <location>
        <begin position="384"/>
        <end position="449"/>
    </location>
</feature>
<feature type="compositionally biased region" description="Acidic residues" evidence="2">
    <location>
        <begin position="482"/>
        <end position="495"/>
    </location>
</feature>
<proteinExistence type="predicted"/>
<feature type="compositionally biased region" description="Basic residues" evidence="2">
    <location>
        <begin position="327"/>
        <end position="340"/>
    </location>
</feature>
<feature type="compositionally biased region" description="Basic and acidic residues" evidence="2">
    <location>
        <begin position="301"/>
        <end position="326"/>
    </location>
</feature>
<evidence type="ECO:0000256" key="2">
    <source>
        <dbReference type="SAM" id="MobiDB-lite"/>
    </source>
</evidence>
<feature type="region of interest" description="Disordered" evidence="2">
    <location>
        <begin position="477"/>
        <end position="509"/>
    </location>
</feature>
<evidence type="ECO:0000313" key="4">
    <source>
        <dbReference type="Proteomes" id="UP000515140"/>
    </source>
</evidence>
<dbReference type="InterPro" id="IPR056852">
    <property type="entry name" value="AK17A/B"/>
</dbReference>
<organism evidence="4 5">
    <name type="scientific">Phascolarctos cinereus</name>
    <name type="common">Koala</name>
    <dbReference type="NCBI Taxonomy" id="38626"/>
    <lineage>
        <taxon>Eukaryota</taxon>
        <taxon>Metazoa</taxon>
        <taxon>Chordata</taxon>
        <taxon>Craniata</taxon>
        <taxon>Vertebrata</taxon>
        <taxon>Euteleostomi</taxon>
        <taxon>Mammalia</taxon>
        <taxon>Metatheria</taxon>
        <taxon>Diprotodontia</taxon>
        <taxon>Phascolarctidae</taxon>
        <taxon>Phascolarctos</taxon>
    </lineage>
</organism>